<dbReference type="Gene3D" id="3.40.50.1970">
    <property type="match status" value="1"/>
</dbReference>
<proteinExistence type="predicted"/>
<dbReference type="SUPFAM" id="SSF56796">
    <property type="entry name" value="Dehydroquinate synthase-like"/>
    <property type="match status" value="1"/>
</dbReference>
<evidence type="ECO:0000259" key="3">
    <source>
        <dbReference type="Pfam" id="PF25137"/>
    </source>
</evidence>
<evidence type="ECO:0000256" key="1">
    <source>
        <dbReference type="ARBA" id="ARBA00023002"/>
    </source>
</evidence>
<protein>
    <submittedName>
        <fullName evidence="4">Iron-containing alcohol dehydrogenase</fullName>
        <ecNumber evidence="4">1.1.1.-</ecNumber>
    </submittedName>
</protein>
<sequence length="404" mass="44518">MQNFEFFTPTRMIFGKDTHLQAGKLVKEYGFKKVLVHFGGASARKTGLLDAVLDSLKEEGIEYVTLGGVQANPILSMARQGIELCLKENVDFVLAVGGGSVIDSSKCIADGAGNPDVDVWTYFKHEAVPQKALPVGTILTLAASGSEMSASCVITNEENGFKRGFNSVTHRPLFSICNPELTYSVNKYQTGCGTVDIMMHTLERYFSQTKDTDLTDRIAEALLKSTIEAGKAADQDPEDYEARATLMWAGSLSHNGLTSAGRDFLMQVHQMEHELSGMYPRIAHGAGLSALWPSWARFVCVHDVNRFARYAVNVWNIDMDFEHPMKTALAGIQATEDFYKSLGMPVSIRELGVEPEKIEEMADKCTNMGTRRLPGIVELGKEEMIQIYRMAMDPETSGPVTIYG</sequence>
<organism evidence="4 5">
    <name type="scientific">Enterocloster hominis</name>
    <name type="common">ex Hitch et al. 2024</name>
    <dbReference type="NCBI Taxonomy" id="1917870"/>
    <lineage>
        <taxon>Bacteria</taxon>
        <taxon>Bacillati</taxon>
        <taxon>Bacillota</taxon>
        <taxon>Clostridia</taxon>
        <taxon>Lachnospirales</taxon>
        <taxon>Lachnospiraceae</taxon>
        <taxon>Enterocloster</taxon>
    </lineage>
</organism>
<dbReference type="CDD" id="cd08187">
    <property type="entry name" value="BDH"/>
    <property type="match status" value="1"/>
</dbReference>
<keyword evidence="5" id="KW-1185">Reference proteome</keyword>
<dbReference type="PANTHER" id="PTHR43633:SF1">
    <property type="entry name" value="ALCOHOL DEHYDROGENASE YQHD"/>
    <property type="match status" value="1"/>
</dbReference>
<dbReference type="EC" id="1.1.1.-" evidence="4"/>
<feature type="domain" description="Alcohol dehydrogenase iron-type/glycerol dehydrogenase GldA" evidence="2">
    <location>
        <begin position="9"/>
        <end position="179"/>
    </location>
</feature>
<dbReference type="Gene3D" id="1.20.1090.10">
    <property type="entry name" value="Dehydroquinate synthase-like - alpha domain"/>
    <property type="match status" value="1"/>
</dbReference>
<gene>
    <name evidence="4" type="ORF">WMQ36_20105</name>
</gene>
<keyword evidence="1 4" id="KW-0560">Oxidoreductase</keyword>
<evidence type="ECO:0000259" key="2">
    <source>
        <dbReference type="Pfam" id="PF00465"/>
    </source>
</evidence>
<evidence type="ECO:0000313" key="5">
    <source>
        <dbReference type="Proteomes" id="UP001454086"/>
    </source>
</evidence>
<reference evidence="4 5" key="1">
    <citation type="submission" date="2024-03" db="EMBL/GenBank/DDBJ databases">
        <title>Human intestinal bacterial collection.</title>
        <authorList>
            <person name="Pauvert C."/>
            <person name="Hitch T.C.A."/>
            <person name="Clavel T."/>
        </authorList>
    </citation>
    <scope>NUCLEOTIDE SEQUENCE [LARGE SCALE GENOMIC DNA]</scope>
    <source>
        <strain evidence="4 5">CLA-SR-H021</strain>
    </source>
</reference>
<dbReference type="InterPro" id="IPR001670">
    <property type="entry name" value="ADH_Fe/GldA"/>
</dbReference>
<dbReference type="InterPro" id="IPR056798">
    <property type="entry name" value="ADH_Fe_C"/>
</dbReference>
<evidence type="ECO:0000313" key="4">
    <source>
        <dbReference type="EMBL" id="MEQ2427272.1"/>
    </source>
</evidence>
<dbReference type="PANTHER" id="PTHR43633">
    <property type="entry name" value="ALCOHOL DEHYDROGENASE YQHD"/>
    <property type="match status" value="1"/>
</dbReference>
<dbReference type="InterPro" id="IPR044731">
    <property type="entry name" value="BDH-like"/>
</dbReference>
<dbReference type="GO" id="GO:0016491">
    <property type="term" value="F:oxidoreductase activity"/>
    <property type="evidence" value="ECO:0007669"/>
    <property type="project" value="UniProtKB-KW"/>
</dbReference>
<dbReference type="EMBL" id="JBBMFM010000096">
    <property type="protein sequence ID" value="MEQ2427272.1"/>
    <property type="molecule type" value="Genomic_DNA"/>
</dbReference>
<dbReference type="RefSeq" id="WP_008719446.1">
    <property type="nucleotide sequence ID" value="NZ_JBBMFM010000096.1"/>
</dbReference>
<dbReference type="Pfam" id="PF25137">
    <property type="entry name" value="ADH_Fe_C"/>
    <property type="match status" value="1"/>
</dbReference>
<dbReference type="Proteomes" id="UP001454086">
    <property type="component" value="Unassembled WGS sequence"/>
</dbReference>
<accession>A0ABV1DC71</accession>
<dbReference type="Pfam" id="PF00465">
    <property type="entry name" value="Fe-ADH"/>
    <property type="match status" value="1"/>
</dbReference>
<feature type="domain" description="Fe-containing alcohol dehydrogenase-like C-terminal" evidence="3">
    <location>
        <begin position="193"/>
        <end position="392"/>
    </location>
</feature>
<comment type="caution">
    <text evidence="4">The sequence shown here is derived from an EMBL/GenBank/DDBJ whole genome shotgun (WGS) entry which is preliminary data.</text>
</comment>
<name>A0ABV1DC71_9FIRM</name>